<evidence type="ECO:0000313" key="4">
    <source>
        <dbReference type="EMBL" id="CAF2156139.1"/>
    </source>
</evidence>
<organism evidence="6 9">
    <name type="scientific">Rotaria magnacalcarata</name>
    <dbReference type="NCBI Taxonomy" id="392030"/>
    <lineage>
        <taxon>Eukaryota</taxon>
        <taxon>Metazoa</taxon>
        <taxon>Spiralia</taxon>
        <taxon>Gnathifera</taxon>
        <taxon>Rotifera</taxon>
        <taxon>Eurotatoria</taxon>
        <taxon>Bdelloidea</taxon>
        <taxon>Philodinida</taxon>
        <taxon>Philodinidae</taxon>
        <taxon>Rotaria</taxon>
    </lineage>
</organism>
<dbReference type="Proteomes" id="UP000663824">
    <property type="component" value="Unassembled WGS sequence"/>
</dbReference>
<proteinExistence type="predicted"/>
<evidence type="ECO:0000313" key="2">
    <source>
        <dbReference type="EMBL" id="CAF1986741.1"/>
    </source>
</evidence>
<protein>
    <submittedName>
        <fullName evidence="6">Uncharacterized protein</fullName>
    </submittedName>
</protein>
<evidence type="ECO:0000313" key="5">
    <source>
        <dbReference type="EMBL" id="CAF4041915.1"/>
    </source>
</evidence>
<dbReference type="EMBL" id="CAJNRF010014284">
    <property type="protein sequence ID" value="CAF2156139.1"/>
    <property type="molecule type" value="Genomic_DNA"/>
</dbReference>
<evidence type="ECO:0000313" key="10">
    <source>
        <dbReference type="Proteomes" id="UP000663866"/>
    </source>
</evidence>
<dbReference type="EMBL" id="CAJNRE010002636">
    <property type="protein sequence ID" value="CAF1986741.1"/>
    <property type="molecule type" value="Genomic_DNA"/>
</dbReference>
<dbReference type="EMBL" id="CAJOBI010010198">
    <property type="protein sequence ID" value="CAF4152244.1"/>
    <property type="molecule type" value="Genomic_DNA"/>
</dbReference>
<dbReference type="Proteomes" id="UP000663856">
    <property type="component" value="Unassembled WGS sequence"/>
</dbReference>
<dbReference type="Proteomes" id="UP000663866">
    <property type="component" value="Unassembled WGS sequence"/>
</dbReference>
<accession>A0A819UHY6</accession>
<gene>
    <name evidence="7" type="ORF">BYL167_LOCUS19371</name>
    <name evidence="1" type="ORF">CJN711_LOCUS29038</name>
    <name evidence="2" type="ORF">MBJ925_LOCUS7568</name>
    <name evidence="5" type="ORF">OVN521_LOCUS17442</name>
    <name evidence="8" type="ORF">SMN809_LOCUS19821</name>
    <name evidence="6" type="ORF">UXM345_LOCUS21025</name>
    <name evidence="4" type="ORF">WKI299_LOCUS31335</name>
    <name evidence="3" type="ORF">XDN619_LOCUS8792</name>
</gene>
<dbReference type="EMBL" id="CAJNRG010002896">
    <property type="protein sequence ID" value="CAF2052440.1"/>
    <property type="molecule type" value="Genomic_DNA"/>
</dbReference>
<sequence length="136" mass="15553">MCSSAVEGQLSLSDIIMPYVYTRALLVYDYLIEDLEQPFNEYLHRFCPQAFKRIVNDECSRTGACIADYENGQERQVFSRESRSEESITKYLSDEPLNENVFPHGLIPTDLSPLIFMHQISLKGGSLLAIGCHHYL</sequence>
<dbReference type="EMBL" id="CAJNOV010013726">
    <property type="protein sequence ID" value="CAF1530918.1"/>
    <property type="molecule type" value="Genomic_DNA"/>
</dbReference>
<comment type="caution">
    <text evidence="6">The sequence shown here is derived from an EMBL/GenBank/DDBJ whole genome shotgun (WGS) entry which is preliminary data.</text>
</comment>
<dbReference type="Proteomes" id="UP000663887">
    <property type="component" value="Unassembled WGS sequence"/>
</dbReference>
<dbReference type="Proteomes" id="UP000663842">
    <property type="component" value="Unassembled WGS sequence"/>
</dbReference>
<evidence type="ECO:0000313" key="1">
    <source>
        <dbReference type="EMBL" id="CAF1530918.1"/>
    </source>
</evidence>
<name>A0A819UHY6_9BILA</name>
<keyword evidence="10" id="KW-1185">Reference proteome</keyword>
<dbReference type="Proteomes" id="UP000681967">
    <property type="component" value="Unassembled WGS sequence"/>
</dbReference>
<evidence type="ECO:0000313" key="3">
    <source>
        <dbReference type="EMBL" id="CAF2052440.1"/>
    </source>
</evidence>
<dbReference type="Proteomes" id="UP000663855">
    <property type="component" value="Unassembled WGS sequence"/>
</dbReference>
<dbReference type="EMBL" id="CAJOBF010003221">
    <property type="protein sequence ID" value="CAF4080417.1"/>
    <property type="molecule type" value="Genomic_DNA"/>
</dbReference>
<evidence type="ECO:0000313" key="8">
    <source>
        <dbReference type="EMBL" id="CAF4152244.1"/>
    </source>
</evidence>
<reference evidence="6" key="1">
    <citation type="submission" date="2021-02" db="EMBL/GenBank/DDBJ databases">
        <authorList>
            <person name="Nowell W R."/>
        </authorList>
    </citation>
    <scope>NUCLEOTIDE SEQUENCE</scope>
</reference>
<evidence type="ECO:0000313" key="6">
    <source>
        <dbReference type="EMBL" id="CAF4080417.1"/>
    </source>
</evidence>
<dbReference type="EMBL" id="CAJOBG010003028">
    <property type="protein sequence ID" value="CAF4041915.1"/>
    <property type="molecule type" value="Genomic_DNA"/>
</dbReference>
<dbReference type="AlphaFoldDB" id="A0A819UHY6"/>
<dbReference type="EMBL" id="CAJOBH010008201">
    <property type="protein sequence ID" value="CAF4106300.1"/>
    <property type="molecule type" value="Genomic_DNA"/>
</dbReference>
<evidence type="ECO:0000313" key="7">
    <source>
        <dbReference type="EMBL" id="CAF4106300.1"/>
    </source>
</evidence>
<dbReference type="Proteomes" id="UP000676336">
    <property type="component" value="Unassembled WGS sequence"/>
</dbReference>
<evidence type="ECO:0000313" key="9">
    <source>
        <dbReference type="Proteomes" id="UP000663842"/>
    </source>
</evidence>